<evidence type="ECO:0000313" key="2">
    <source>
        <dbReference type="Proteomes" id="UP001249851"/>
    </source>
</evidence>
<organism evidence="1 2">
    <name type="scientific">Acropora cervicornis</name>
    <name type="common">Staghorn coral</name>
    <dbReference type="NCBI Taxonomy" id="6130"/>
    <lineage>
        <taxon>Eukaryota</taxon>
        <taxon>Metazoa</taxon>
        <taxon>Cnidaria</taxon>
        <taxon>Anthozoa</taxon>
        <taxon>Hexacorallia</taxon>
        <taxon>Scleractinia</taxon>
        <taxon>Astrocoeniina</taxon>
        <taxon>Acroporidae</taxon>
        <taxon>Acropora</taxon>
    </lineage>
</organism>
<protein>
    <submittedName>
        <fullName evidence="1">Uncharacterized protein</fullName>
    </submittedName>
</protein>
<accession>A0AAD9Q0R1</accession>
<dbReference type="AlphaFoldDB" id="A0AAD9Q0R1"/>
<proteinExistence type="predicted"/>
<evidence type="ECO:0000313" key="1">
    <source>
        <dbReference type="EMBL" id="KAK2552627.1"/>
    </source>
</evidence>
<reference evidence="1" key="1">
    <citation type="journal article" date="2023" name="G3 (Bethesda)">
        <title>Whole genome assembly and annotation of the endangered Caribbean coral Acropora cervicornis.</title>
        <authorList>
            <person name="Selwyn J.D."/>
            <person name="Vollmer S.V."/>
        </authorList>
    </citation>
    <scope>NUCLEOTIDE SEQUENCE</scope>
    <source>
        <strain evidence="1">K2</strain>
    </source>
</reference>
<dbReference type="Proteomes" id="UP001249851">
    <property type="component" value="Unassembled WGS sequence"/>
</dbReference>
<dbReference type="EMBL" id="JARQWQ010000085">
    <property type="protein sequence ID" value="KAK2552627.1"/>
    <property type="molecule type" value="Genomic_DNA"/>
</dbReference>
<comment type="caution">
    <text evidence="1">The sequence shown here is derived from an EMBL/GenBank/DDBJ whole genome shotgun (WGS) entry which is preliminary data.</text>
</comment>
<keyword evidence="2" id="KW-1185">Reference proteome</keyword>
<gene>
    <name evidence="1" type="ORF">P5673_026289</name>
</gene>
<sequence>MANATLTTTVSVKINIYKKLANSSFTVHVKEELITVHEDHFVSAPPPQKKSCEDIPSITTADELV</sequence>
<reference evidence="1" key="2">
    <citation type="journal article" date="2023" name="Science">
        <title>Genomic signatures of disease resistance in endangered staghorn corals.</title>
        <authorList>
            <person name="Vollmer S.V."/>
            <person name="Selwyn J.D."/>
            <person name="Despard B.A."/>
            <person name="Roesel C.L."/>
        </authorList>
    </citation>
    <scope>NUCLEOTIDE SEQUENCE</scope>
    <source>
        <strain evidence="1">K2</strain>
    </source>
</reference>
<name>A0AAD9Q0R1_ACRCE</name>